<protein>
    <recommendedName>
        <fullName evidence="3">Vacuolar protein sorting-associated protein 8 central domain-containing protein</fullName>
    </recommendedName>
</protein>
<evidence type="ECO:0000259" key="3">
    <source>
        <dbReference type="Pfam" id="PF12816"/>
    </source>
</evidence>
<proteinExistence type="inferred from homology"/>
<gene>
    <name evidence="4" type="ORF">OEZ85_008828</name>
</gene>
<comment type="similarity">
    <text evidence="1">Belongs to the VPS8 family.</text>
</comment>
<evidence type="ECO:0000313" key="5">
    <source>
        <dbReference type="Proteomes" id="UP001244341"/>
    </source>
</evidence>
<dbReference type="Pfam" id="PF12816">
    <property type="entry name" value="TPR_Vps8"/>
    <property type="match status" value="1"/>
</dbReference>
<evidence type="ECO:0000256" key="2">
    <source>
        <dbReference type="SAM" id="MobiDB-lite"/>
    </source>
</evidence>
<evidence type="ECO:0000313" key="4">
    <source>
        <dbReference type="EMBL" id="WIA09423.1"/>
    </source>
</evidence>
<evidence type="ECO:0000256" key="1">
    <source>
        <dbReference type="ARBA" id="ARBA00009422"/>
    </source>
</evidence>
<dbReference type="Proteomes" id="UP001244341">
    <property type="component" value="Chromosome 1b"/>
</dbReference>
<feature type="compositionally biased region" description="Low complexity" evidence="2">
    <location>
        <begin position="1249"/>
        <end position="1273"/>
    </location>
</feature>
<dbReference type="InterPro" id="IPR036322">
    <property type="entry name" value="WD40_repeat_dom_sf"/>
</dbReference>
<sequence length="1476" mass="149632">MEERPLEDILAELLAGGEATGEASTPDQAWQYEEMLFHGGLAAQQQQQQQQQQQRRAFQRLDPQARLSALLSDAKADWNPAGRPAASGGAMIGGGVLLKLESLAGLFAGAAGGSAGSGSSSGAAGGAAAAGVDWSQVLAAALAPHGPLQVVAASGQYLAVGTASGSALVFQLPQQGSAAAAQQGGGLAGHQNPAGGHGHSALPGGVAMWQLGEGLGVDAVTCLGFSVVAAAGDALWLAVGHGSGALTVWELQRRGPRQVAGIAQHGARITLASFLPSRATSLLLTGDARGRLCLHTFSSLLLRTNVSSKVLANGQYGPLLGISHLAPFTMPAPGAAAAGGCSSGGGAGGRGSSWSAGVQGFRGGTPPLSPKGLGPAGGADEAAWRALFEDGAWRVGDGVFCLLTPSHAYIARLKPQAQELLMLFSIPQPTSGPQAAVPTAAWLPHARKASAGYRVWSGGAAEDGSHTVTNGVSNSVSNAGGGMVVPVAVLALGWGSRLVMFDVPLIGDHVNLGDAGAADAAPSNALAAAAAAAGQLRRGGPGSFTTSRAAQRAQQALESLNPAAAAQVAGHFPLSISATWSGSTPAGQAEGTGQGSGSGGGLGGNPAAAEPLLGPTEPLPILGVHWLDADAVAVVCQQGFSTLLLVLGFTSSSSSSSSSRHDNKQQQQQQQGAQRVLRVQEQVEWMDQPVDRQWALAGGLAAWGADCCCSVVGGGPRLYLLGQAGGVFCARLMPWSERLKTLQDVRKFKLGLYYALRFHNTIQQQQRSSHSGSDPHGPSDVLFARVYPLFARPPAAAAAAGPGSGSVAAFMGALEAAVLSDLLLGLDPEVMQALVQHFAAVGQPERVEGCVLHLSIASLDLDQVIRLCEGCGLYSALAYIHNSALADYRKPLTDLLAAVAGAGSAAEARRCCYKLLVYLRCCFRGLAFPPGTGSLPSSPPGVRDSIRATLLGSLLFADAADLLAEWRHSGGRAAAAAAALSAPPAATSSSTDASSSTDHSPVVCRRLSDPHPALQLLLSVDVPAVVAVLAEATAGWDAVETDLRAAAGKPASELESVLVATQVVVNALIALLEAGKFEQWQGSSSSSSSSQLSGGCVVMNYIADLLAAGRSHQHYNVAAATKACAAGGVSDAEAFLHERLALAGCIAHELFSLLLDEVVAVMADCLPLLDIVARVLTQHGSERFGEFRATLLGLFGATAYESAIMQAANRLITSDAFSAVRRSYLLRQLARQPLHDEEQQQGDGRGLLPSSSSSASAGPSTSAAAAAAAAAANPPIPDPAAHDSSSSSSAHMVQTALLLGVLGRGSSSSSSRGQEQQQQLRSLTQSDKDLISGILGPGGIKLQLQPAGPAAGHLSGIAAEYRKAAVAAHSSGHVYRGEVDLARELAALNAHSSHNSAAWVQQHGGAGAGTDVSSVGSAGSSYGKGLLQAASPSSGRHAADVAGANASAATADEAVSPTGRGSFDVDELLAWSQNNM</sequence>
<dbReference type="SUPFAM" id="SSF50978">
    <property type="entry name" value="WD40 repeat-like"/>
    <property type="match status" value="1"/>
</dbReference>
<feature type="region of interest" description="Disordered" evidence="2">
    <location>
        <begin position="1303"/>
        <end position="1323"/>
    </location>
</feature>
<organism evidence="4 5">
    <name type="scientific">Tetradesmus obliquus</name>
    <name type="common">Green alga</name>
    <name type="synonym">Acutodesmus obliquus</name>
    <dbReference type="NCBI Taxonomy" id="3088"/>
    <lineage>
        <taxon>Eukaryota</taxon>
        <taxon>Viridiplantae</taxon>
        <taxon>Chlorophyta</taxon>
        <taxon>core chlorophytes</taxon>
        <taxon>Chlorophyceae</taxon>
        <taxon>CS clade</taxon>
        <taxon>Sphaeropleales</taxon>
        <taxon>Scenedesmaceae</taxon>
        <taxon>Tetradesmus</taxon>
    </lineage>
</organism>
<dbReference type="Gene3D" id="2.130.10.10">
    <property type="entry name" value="YVTN repeat-like/Quinoprotein amine dehydrogenase"/>
    <property type="match status" value="1"/>
</dbReference>
<dbReference type="PANTHER" id="PTHR12616">
    <property type="entry name" value="VACUOLAR PROTEIN SORTING VPS41"/>
    <property type="match status" value="1"/>
</dbReference>
<feature type="region of interest" description="Disordered" evidence="2">
    <location>
        <begin position="1232"/>
        <end position="1289"/>
    </location>
</feature>
<feature type="compositionally biased region" description="Gly residues" evidence="2">
    <location>
        <begin position="590"/>
        <end position="604"/>
    </location>
</feature>
<dbReference type="PANTHER" id="PTHR12616:SF8">
    <property type="entry name" value="VACUOLAR PROTEIN SORTING-ASSOCIATED PROTEIN 8 HOMOLOG"/>
    <property type="match status" value="1"/>
</dbReference>
<dbReference type="EMBL" id="CP126208">
    <property type="protein sequence ID" value="WIA09423.1"/>
    <property type="molecule type" value="Genomic_DNA"/>
</dbReference>
<dbReference type="InterPro" id="IPR045111">
    <property type="entry name" value="Vps41/Vps8"/>
</dbReference>
<feature type="region of interest" description="Disordered" evidence="2">
    <location>
        <begin position="579"/>
        <end position="611"/>
    </location>
</feature>
<reference evidence="4 5" key="1">
    <citation type="submission" date="2023-05" db="EMBL/GenBank/DDBJ databases">
        <title>A 100% complete, gapless, phased diploid assembly of the Scenedesmus obliquus UTEX 3031 genome.</title>
        <authorList>
            <person name="Biondi T.C."/>
            <person name="Hanschen E.R."/>
            <person name="Kwon T."/>
            <person name="Eng W."/>
            <person name="Kruse C.P.S."/>
            <person name="Koehler S.I."/>
            <person name="Kunde Y."/>
            <person name="Gleasner C.D."/>
            <person name="You Mak K.T."/>
            <person name="Polle J."/>
            <person name="Hovde B.T."/>
            <person name="Starkenburg S.R."/>
        </authorList>
    </citation>
    <scope>NUCLEOTIDE SEQUENCE [LARGE SCALE GENOMIC DNA]</scope>
    <source>
        <strain evidence="4 5">DOE0152z</strain>
    </source>
</reference>
<feature type="domain" description="Vacuolar protein sorting-associated protein 8 central" evidence="3">
    <location>
        <begin position="810"/>
        <end position="1032"/>
    </location>
</feature>
<accession>A0ABY8TPM3</accession>
<name>A0ABY8TPM3_TETOB</name>
<dbReference type="InterPro" id="IPR015943">
    <property type="entry name" value="WD40/YVTN_repeat-like_dom_sf"/>
</dbReference>
<keyword evidence="5" id="KW-1185">Reference proteome</keyword>
<dbReference type="InterPro" id="IPR025941">
    <property type="entry name" value="Vps8_central_dom"/>
</dbReference>